<accession>A0A6J5REX7</accession>
<gene>
    <name evidence="1" type="ORF">UFOVP1202_34</name>
</gene>
<reference evidence="1" key="1">
    <citation type="submission" date="2020-05" db="EMBL/GenBank/DDBJ databases">
        <authorList>
            <person name="Chiriac C."/>
            <person name="Salcher M."/>
            <person name="Ghai R."/>
            <person name="Kavagutti S V."/>
        </authorList>
    </citation>
    <scope>NUCLEOTIDE SEQUENCE</scope>
</reference>
<organism evidence="1">
    <name type="scientific">uncultured Caudovirales phage</name>
    <dbReference type="NCBI Taxonomy" id="2100421"/>
    <lineage>
        <taxon>Viruses</taxon>
        <taxon>Duplodnaviria</taxon>
        <taxon>Heunggongvirae</taxon>
        <taxon>Uroviricota</taxon>
        <taxon>Caudoviricetes</taxon>
        <taxon>Peduoviridae</taxon>
        <taxon>Maltschvirus</taxon>
        <taxon>Maltschvirus maltsch</taxon>
    </lineage>
</organism>
<evidence type="ECO:0000313" key="1">
    <source>
        <dbReference type="EMBL" id="CAB4190174.1"/>
    </source>
</evidence>
<sequence>MSEVRLEPEVLDFYGYEFVCFGEDHTVRDILRYLLSTGVEASELIDHINDPTLLAELEEKKC</sequence>
<name>A0A6J5REX7_9CAUD</name>
<proteinExistence type="predicted"/>
<protein>
    <submittedName>
        <fullName evidence="1">Uncharacterized protein</fullName>
    </submittedName>
</protein>
<dbReference type="EMBL" id="LR797147">
    <property type="protein sequence ID" value="CAB4190174.1"/>
    <property type="molecule type" value="Genomic_DNA"/>
</dbReference>